<sequence>MAGGLENVAVKQLDQGLDVTKPDHPHTGSLSPRKRKNDDRGDQPSELQDFLHRTKLSDMCKEDQKLVVLEHNNTVSTALKELALNNILSAPLVVAPDLEDLVDPDSSNADQYAAPSLLGWVDVHDILRAFLRHLEEGEKPIPTKMLQLMTILEHEGPRFANKPLVTIMGGYDKGLVYQANSSSSLLETIRDMFLKQSGPGEDPGAQVTHRLAIFDAHGYITHIVSQLDVIRFLLNNAKQLGPLVDQTVEELGMLAGKPPVTTVDPHEPTLLAYKKMLADNVQGAAVVCADGQLITNLSISDLRCIQPQHFGVLALPVAEFLALMHHTTYVGYSVHSSGSAKHPFFVEGDGQKRSRKAAQPDVSPTSVVEAKGDGPLKPYLEPITCTVQATLRQVLELLVENHIHRVYVVDKLDKPHAIAVVTPTDVMRVISGVW</sequence>
<dbReference type="SMART" id="SM00116">
    <property type="entry name" value="CBS"/>
    <property type="match status" value="3"/>
</dbReference>
<evidence type="ECO:0000256" key="3">
    <source>
        <dbReference type="PROSITE-ProRule" id="PRU00703"/>
    </source>
</evidence>
<dbReference type="SUPFAM" id="SSF54631">
    <property type="entry name" value="CBS-domain pair"/>
    <property type="match status" value="2"/>
</dbReference>
<dbReference type="PANTHER" id="PTHR13780">
    <property type="entry name" value="AMP-ACTIVATED PROTEIN KINASE, GAMMA REGULATORY SUBUNIT"/>
    <property type="match status" value="1"/>
</dbReference>
<accession>A0AAW1Q7V0</accession>
<evidence type="ECO:0000259" key="5">
    <source>
        <dbReference type="PROSITE" id="PS51371"/>
    </source>
</evidence>
<dbReference type="Gene3D" id="3.10.580.10">
    <property type="entry name" value="CBS-domain"/>
    <property type="match status" value="2"/>
</dbReference>
<feature type="compositionally biased region" description="Basic and acidic residues" evidence="4">
    <location>
        <begin position="36"/>
        <end position="45"/>
    </location>
</feature>
<name>A0AAW1Q7V0_9CHLO</name>
<dbReference type="InterPro" id="IPR000644">
    <property type="entry name" value="CBS_dom"/>
</dbReference>
<dbReference type="GO" id="GO:0005634">
    <property type="term" value="C:nucleus"/>
    <property type="evidence" value="ECO:0007669"/>
    <property type="project" value="TreeGrafter"/>
</dbReference>
<feature type="region of interest" description="Disordered" evidence="4">
    <location>
        <begin position="12"/>
        <end position="45"/>
    </location>
</feature>
<dbReference type="InterPro" id="IPR046342">
    <property type="entry name" value="CBS_dom_sf"/>
</dbReference>
<gene>
    <name evidence="6" type="ORF">WJX72_011551</name>
</gene>
<evidence type="ECO:0000256" key="2">
    <source>
        <dbReference type="ARBA" id="ARBA00023122"/>
    </source>
</evidence>
<evidence type="ECO:0000313" key="7">
    <source>
        <dbReference type="Proteomes" id="UP001489004"/>
    </source>
</evidence>
<proteinExistence type="predicted"/>
<feature type="domain" description="CBS" evidence="5">
    <location>
        <begin position="376"/>
        <end position="434"/>
    </location>
</feature>
<evidence type="ECO:0000313" key="6">
    <source>
        <dbReference type="EMBL" id="KAK9818373.1"/>
    </source>
</evidence>
<dbReference type="Pfam" id="PF00571">
    <property type="entry name" value="CBS"/>
    <property type="match status" value="1"/>
</dbReference>
<dbReference type="PANTHER" id="PTHR13780:SF128">
    <property type="entry name" value="CBS DOMAIN-CONTAINING PROTEIN"/>
    <property type="match status" value="1"/>
</dbReference>
<evidence type="ECO:0000256" key="1">
    <source>
        <dbReference type="ARBA" id="ARBA00022737"/>
    </source>
</evidence>
<dbReference type="AlphaFoldDB" id="A0AAW1Q7V0"/>
<keyword evidence="7" id="KW-1185">Reference proteome</keyword>
<dbReference type="PROSITE" id="PS51371">
    <property type="entry name" value="CBS"/>
    <property type="match status" value="1"/>
</dbReference>
<keyword evidence="2 3" id="KW-0129">CBS domain</keyword>
<reference evidence="6 7" key="1">
    <citation type="journal article" date="2024" name="Nat. Commun.">
        <title>Phylogenomics reveals the evolutionary origins of lichenization in chlorophyte algae.</title>
        <authorList>
            <person name="Puginier C."/>
            <person name="Libourel C."/>
            <person name="Otte J."/>
            <person name="Skaloud P."/>
            <person name="Haon M."/>
            <person name="Grisel S."/>
            <person name="Petersen M."/>
            <person name="Berrin J.G."/>
            <person name="Delaux P.M."/>
            <person name="Dal Grande F."/>
            <person name="Keller J."/>
        </authorList>
    </citation>
    <scope>NUCLEOTIDE SEQUENCE [LARGE SCALE GENOMIC DNA]</scope>
    <source>
        <strain evidence="6 7">SAG 2043</strain>
    </source>
</reference>
<dbReference type="Proteomes" id="UP001489004">
    <property type="component" value="Unassembled WGS sequence"/>
</dbReference>
<evidence type="ECO:0000256" key="4">
    <source>
        <dbReference type="SAM" id="MobiDB-lite"/>
    </source>
</evidence>
<dbReference type="GO" id="GO:0005737">
    <property type="term" value="C:cytoplasm"/>
    <property type="evidence" value="ECO:0007669"/>
    <property type="project" value="TreeGrafter"/>
</dbReference>
<protein>
    <recommendedName>
        <fullName evidence="5">CBS domain-containing protein</fullName>
    </recommendedName>
</protein>
<comment type="caution">
    <text evidence="6">The sequence shown here is derived from an EMBL/GenBank/DDBJ whole genome shotgun (WGS) entry which is preliminary data.</text>
</comment>
<keyword evidence="1" id="KW-0677">Repeat</keyword>
<dbReference type="InterPro" id="IPR050511">
    <property type="entry name" value="AMPK_gamma/SDS23_families"/>
</dbReference>
<organism evidence="6 7">
    <name type="scientific">[Myrmecia] bisecta</name>
    <dbReference type="NCBI Taxonomy" id="41462"/>
    <lineage>
        <taxon>Eukaryota</taxon>
        <taxon>Viridiplantae</taxon>
        <taxon>Chlorophyta</taxon>
        <taxon>core chlorophytes</taxon>
        <taxon>Trebouxiophyceae</taxon>
        <taxon>Trebouxiales</taxon>
        <taxon>Trebouxiaceae</taxon>
        <taxon>Myrmecia</taxon>
    </lineage>
</organism>
<dbReference type="EMBL" id="JALJOR010000004">
    <property type="protein sequence ID" value="KAK9818373.1"/>
    <property type="molecule type" value="Genomic_DNA"/>
</dbReference>